<protein>
    <recommendedName>
        <fullName evidence="2 5">Elongation factor Ts</fullName>
        <shortName evidence="5">EF-Ts</shortName>
    </recommendedName>
</protein>
<keyword evidence="5" id="KW-0963">Cytoplasm</keyword>
<dbReference type="PANTHER" id="PTHR11741">
    <property type="entry name" value="ELONGATION FACTOR TS"/>
    <property type="match status" value="1"/>
</dbReference>
<sequence>MYSIEDVKKLREATEMSIMDIKSALTESKGDFDQARAILKKRGAEISAKKSSREASEGVVESYSHQGRIGVLVEVNSETDFVARNPEFKELAHELALQISAMNPTDVEDLLEQEYIRDGSQKVRDLLQQKISKLGENIVIKRFIRFALGE</sequence>
<dbReference type="PATRIC" id="fig|1618334.3.peg.85"/>
<evidence type="ECO:0000256" key="3">
    <source>
        <dbReference type="ARBA" id="ARBA00022768"/>
    </source>
</evidence>
<comment type="similarity">
    <text evidence="1 5 6">Belongs to the EF-Ts family.</text>
</comment>
<evidence type="ECO:0000256" key="4">
    <source>
        <dbReference type="ARBA" id="ARBA00022917"/>
    </source>
</evidence>
<evidence type="ECO:0000256" key="6">
    <source>
        <dbReference type="RuleBase" id="RU000642"/>
    </source>
</evidence>
<dbReference type="FunFam" id="1.10.8.10:FF:000001">
    <property type="entry name" value="Elongation factor Ts"/>
    <property type="match status" value="1"/>
</dbReference>
<gene>
    <name evidence="5" type="primary">tsf</name>
    <name evidence="9" type="ORF">UT11_C0005G0019</name>
</gene>
<dbReference type="GO" id="GO:0003746">
    <property type="term" value="F:translation elongation factor activity"/>
    <property type="evidence" value="ECO:0007669"/>
    <property type="project" value="UniProtKB-UniRule"/>
</dbReference>
<comment type="subcellular location">
    <subcellularLocation>
        <location evidence="5 7">Cytoplasm</location>
    </subcellularLocation>
</comment>
<comment type="caution">
    <text evidence="9">The sequence shown here is derived from an EMBL/GenBank/DDBJ whole genome shotgun (WGS) entry which is preliminary data.</text>
</comment>
<dbReference type="HAMAP" id="MF_00050">
    <property type="entry name" value="EF_Ts"/>
    <property type="match status" value="1"/>
</dbReference>
<dbReference type="InterPro" id="IPR009060">
    <property type="entry name" value="UBA-like_sf"/>
</dbReference>
<evidence type="ECO:0000259" key="8">
    <source>
        <dbReference type="Pfam" id="PF00889"/>
    </source>
</evidence>
<evidence type="ECO:0000256" key="5">
    <source>
        <dbReference type="HAMAP-Rule" id="MF_00050"/>
    </source>
</evidence>
<dbReference type="SUPFAM" id="SSF46934">
    <property type="entry name" value="UBA-like"/>
    <property type="match status" value="1"/>
</dbReference>
<dbReference type="AlphaFoldDB" id="A0A0G0LF13"/>
<evidence type="ECO:0000313" key="9">
    <source>
        <dbReference type="EMBL" id="KKQ90478.1"/>
    </source>
</evidence>
<dbReference type="PANTHER" id="PTHR11741:SF0">
    <property type="entry name" value="ELONGATION FACTOR TS, MITOCHONDRIAL"/>
    <property type="match status" value="1"/>
</dbReference>
<dbReference type="Pfam" id="PF00889">
    <property type="entry name" value="EF_TS"/>
    <property type="match status" value="1"/>
</dbReference>
<dbReference type="Gene3D" id="3.30.479.20">
    <property type="entry name" value="Elongation factor Ts, dimerisation domain"/>
    <property type="match status" value="1"/>
</dbReference>
<keyword evidence="3 5" id="KW-0251">Elongation factor</keyword>
<evidence type="ECO:0000313" key="10">
    <source>
        <dbReference type="Proteomes" id="UP000033934"/>
    </source>
</evidence>
<dbReference type="NCBIfam" id="TIGR00116">
    <property type="entry name" value="tsf"/>
    <property type="match status" value="1"/>
</dbReference>
<accession>A0A0G0LF13</accession>
<keyword evidence="4 5" id="KW-0648">Protein biosynthesis</keyword>
<evidence type="ECO:0000256" key="1">
    <source>
        <dbReference type="ARBA" id="ARBA00005532"/>
    </source>
</evidence>
<reference evidence="9 10" key="1">
    <citation type="journal article" date="2015" name="Nature">
        <title>rRNA introns, odd ribosomes, and small enigmatic genomes across a large radiation of phyla.</title>
        <authorList>
            <person name="Brown C.T."/>
            <person name="Hug L.A."/>
            <person name="Thomas B.C."/>
            <person name="Sharon I."/>
            <person name="Castelle C.J."/>
            <person name="Singh A."/>
            <person name="Wilkins M.J."/>
            <person name="Williams K.H."/>
            <person name="Banfield J.F."/>
        </authorList>
    </citation>
    <scope>NUCLEOTIDE SEQUENCE [LARGE SCALE GENOMIC DNA]</scope>
</reference>
<dbReference type="InterPro" id="IPR018101">
    <property type="entry name" value="Transl_elong_Ts_CS"/>
</dbReference>
<dbReference type="Proteomes" id="UP000033934">
    <property type="component" value="Unassembled WGS sequence"/>
</dbReference>
<dbReference type="InterPro" id="IPR036402">
    <property type="entry name" value="EF-Ts_dimer_sf"/>
</dbReference>
<dbReference type="InterPro" id="IPR014039">
    <property type="entry name" value="Transl_elong_EFTs/EF1B_dimer"/>
</dbReference>
<proteinExistence type="inferred from homology"/>
<dbReference type="SUPFAM" id="SSF54713">
    <property type="entry name" value="Elongation factor Ts (EF-Ts), dimerisation domain"/>
    <property type="match status" value="1"/>
</dbReference>
<evidence type="ECO:0000256" key="7">
    <source>
        <dbReference type="RuleBase" id="RU000643"/>
    </source>
</evidence>
<dbReference type="EMBL" id="LBVO01000005">
    <property type="protein sequence ID" value="KKQ90478.1"/>
    <property type="molecule type" value="Genomic_DNA"/>
</dbReference>
<dbReference type="Gene3D" id="1.10.8.10">
    <property type="entry name" value="DNA helicase RuvA subunit, C-terminal domain"/>
    <property type="match status" value="1"/>
</dbReference>
<feature type="region of interest" description="Involved in Mg(2+) ion dislocation from EF-Tu" evidence="5">
    <location>
        <begin position="79"/>
        <end position="82"/>
    </location>
</feature>
<name>A0A0G0LF13_9BACT</name>
<comment type="function">
    <text evidence="5 6">Associates with the EF-Tu.GDP complex and induces the exchange of GDP to GTP. It remains bound to the aminoacyl-tRNA.EF-Tu.GTP complex up to the GTP hydrolysis stage on the ribosome.</text>
</comment>
<evidence type="ECO:0000256" key="2">
    <source>
        <dbReference type="ARBA" id="ARBA00016956"/>
    </source>
</evidence>
<dbReference type="InterPro" id="IPR001816">
    <property type="entry name" value="Transl_elong_EFTs/EF1B"/>
</dbReference>
<dbReference type="GO" id="GO:0005737">
    <property type="term" value="C:cytoplasm"/>
    <property type="evidence" value="ECO:0007669"/>
    <property type="project" value="UniProtKB-SubCell"/>
</dbReference>
<organism evidence="9 10">
    <name type="scientific">Berkelbacteria bacterium GW2011_GWA2_38_9</name>
    <dbReference type="NCBI Taxonomy" id="1618334"/>
    <lineage>
        <taxon>Bacteria</taxon>
        <taxon>Candidatus Berkelbacteria</taxon>
    </lineage>
</organism>
<feature type="domain" description="Translation elongation factor EFTs/EF1B dimerisation" evidence="8">
    <location>
        <begin position="70"/>
        <end position="146"/>
    </location>
</feature>
<dbReference type="PROSITE" id="PS01127">
    <property type="entry name" value="EF_TS_2"/>
    <property type="match status" value="1"/>
</dbReference>